<dbReference type="GO" id="GO:0003887">
    <property type="term" value="F:DNA-directed DNA polymerase activity"/>
    <property type="evidence" value="ECO:0007669"/>
    <property type="project" value="UniProtKB-KW"/>
</dbReference>
<comment type="subcellular location">
    <subcellularLocation>
        <location evidence="1">Nucleus</location>
    </subcellularLocation>
</comment>
<proteinExistence type="inferred from homology"/>
<dbReference type="HOGENOM" id="CLU_021763_1_0_1"/>
<evidence type="ECO:0000259" key="10">
    <source>
        <dbReference type="Pfam" id="PF04042"/>
    </source>
</evidence>
<evidence type="ECO:0000256" key="5">
    <source>
        <dbReference type="ARBA" id="ARBA00022695"/>
    </source>
</evidence>
<sequence length="486" mass="53358">MSGTAETQTLLTRADALANTLPLELANSFLLGANDPNSYKHQYANLYFVRLAKLRKVTIERANQQWMSHPGNPTFIPRLLGVVKGKFCWVVGTVYKEMPLKDNVLNDLAKEHGIAPPPPRIKFHSDDDQVFLEDESGRIVVVGEFLKGLNLVTGIVVAFLGMEKASGDFEAMDICYPGAAPYANAANGEPKSMEVDTSDEWIAFVSGLNVGPPSAPSDLRINLLVEYLLGETGDEGDQRHASRISRLVIAGDSFAPISYDDPDTAVDAKMTVPGEIAPVTTKRAAKKYRYESGSFSAHPTQSLSGHLTELSRSMVVHLVPGASDPSGITLPQQPLPRAMFGEAKNYESFHVETNPCWIGAGICHILGNGGQPLDDAFRYIKSTDRLGLACEMLKWRHMAPSAPDTLWCYPFFSADPFIMANTPHIYFIGNQPRFETTIVEQENGQKTRVLLLPKFIDSGEVILVNPATLEVKSVQMNSDWDDMDGL</sequence>
<dbReference type="GO" id="GO:0003677">
    <property type="term" value="F:DNA binding"/>
    <property type="evidence" value="ECO:0007669"/>
    <property type="project" value="InterPro"/>
</dbReference>
<organism evidence="12 13">
    <name type="scientific">Serendipita vermifera MAFF 305830</name>
    <dbReference type="NCBI Taxonomy" id="933852"/>
    <lineage>
        <taxon>Eukaryota</taxon>
        <taxon>Fungi</taxon>
        <taxon>Dikarya</taxon>
        <taxon>Basidiomycota</taxon>
        <taxon>Agaricomycotina</taxon>
        <taxon>Agaricomycetes</taxon>
        <taxon>Sebacinales</taxon>
        <taxon>Serendipitaceae</taxon>
        <taxon>Serendipita</taxon>
    </lineage>
</organism>
<evidence type="ECO:0000313" key="13">
    <source>
        <dbReference type="Proteomes" id="UP000054097"/>
    </source>
</evidence>
<comment type="catalytic activity">
    <reaction evidence="9">
        <text>DNA(n) + a 2'-deoxyribonucleoside 5'-triphosphate = DNA(n+1) + diphosphate</text>
        <dbReference type="Rhea" id="RHEA:22508"/>
        <dbReference type="Rhea" id="RHEA-COMP:17339"/>
        <dbReference type="Rhea" id="RHEA-COMP:17340"/>
        <dbReference type="ChEBI" id="CHEBI:33019"/>
        <dbReference type="ChEBI" id="CHEBI:61560"/>
        <dbReference type="ChEBI" id="CHEBI:173112"/>
        <dbReference type="EC" id="2.7.7.7"/>
    </reaction>
</comment>
<gene>
    <name evidence="12" type="ORF">M408DRAFT_330018</name>
</gene>
<keyword evidence="8" id="KW-0539">Nucleus</keyword>
<dbReference type="GO" id="GO:0043625">
    <property type="term" value="C:delta DNA polymerase complex"/>
    <property type="evidence" value="ECO:0007669"/>
    <property type="project" value="TreeGrafter"/>
</dbReference>
<dbReference type="Gene3D" id="3.60.21.50">
    <property type="match status" value="1"/>
</dbReference>
<dbReference type="AlphaFoldDB" id="A0A0C3B846"/>
<dbReference type="EMBL" id="KN824298">
    <property type="protein sequence ID" value="KIM27586.1"/>
    <property type="molecule type" value="Genomic_DNA"/>
</dbReference>
<dbReference type="InterPro" id="IPR024826">
    <property type="entry name" value="DNA_pol_delta/II_ssu"/>
</dbReference>
<feature type="domain" description="DNA polymerase delta subunit OB-fold" evidence="11">
    <location>
        <begin position="42"/>
        <end position="174"/>
    </location>
</feature>
<evidence type="ECO:0000256" key="7">
    <source>
        <dbReference type="ARBA" id="ARBA00022932"/>
    </source>
</evidence>
<evidence type="ECO:0000256" key="3">
    <source>
        <dbReference type="ARBA" id="ARBA00012417"/>
    </source>
</evidence>
<keyword evidence="4" id="KW-0808">Transferase</keyword>
<keyword evidence="6" id="KW-0235">DNA replication</keyword>
<dbReference type="InterPro" id="IPR007185">
    <property type="entry name" value="DNA_pol_a/d/e_bsu"/>
</dbReference>
<evidence type="ECO:0000256" key="4">
    <source>
        <dbReference type="ARBA" id="ARBA00022679"/>
    </source>
</evidence>
<dbReference type="OrthoDB" id="3763at2759"/>
<evidence type="ECO:0000256" key="9">
    <source>
        <dbReference type="ARBA" id="ARBA00049244"/>
    </source>
</evidence>
<keyword evidence="5" id="KW-0548">Nucleotidyltransferase</keyword>
<reference evidence="12 13" key="1">
    <citation type="submission" date="2014-04" db="EMBL/GenBank/DDBJ databases">
        <authorList>
            <consortium name="DOE Joint Genome Institute"/>
            <person name="Kuo A."/>
            <person name="Zuccaro A."/>
            <person name="Kohler A."/>
            <person name="Nagy L.G."/>
            <person name="Floudas D."/>
            <person name="Copeland A."/>
            <person name="Barry K.W."/>
            <person name="Cichocki N."/>
            <person name="Veneault-Fourrey C."/>
            <person name="LaButti K."/>
            <person name="Lindquist E.A."/>
            <person name="Lipzen A."/>
            <person name="Lundell T."/>
            <person name="Morin E."/>
            <person name="Murat C."/>
            <person name="Sun H."/>
            <person name="Tunlid A."/>
            <person name="Henrissat B."/>
            <person name="Grigoriev I.V."/>
            <person name="Hibbett D.S."/>
            <person name="Martin F."/>
            <person name="Nordberg H.P."/>
            <person name="Cantor M.N."/>
            <person name="Hua S.X."/>
        </authorList>
    </citation>
    <scope>NUCLEOTIDE SEQUENCE [LARGE SCALE GENOMIC DNA]</scope>
    <source>
        <strain evidence="12 13">MAFF 305830</strain>
    </source>
</reference>
<keyword evidence="7" id="KW-0239">DNA-directed DNA polymerase</keyword>
<dbReference type="PANTHER" id="PTHR10416:SF0">
    <property type="entry name" value="DNA POLYMERASE DELTA SUBUNIT 2"/>
    <property type="match status" value="1"/>
</dbReference>
<evidence type="ECO:0000256" key="2">
    <source>
        <dbReference type="ARBA" id="ARBA00006035"/>
    </source>
</evidence>
<dbReference type="EC" id="2.7.7.7" evidence="3"/>
<dbReference type="PANTHER" id="PTHR10416">
    <property type="entry name" value="DNA POLYMERASE DELTA SUBUNIT 2"/>
    <property type="match status" value="1"/>
</dbReference>
<name>A0A0C3B846_SERVB</name>
<comment type="similarity">
    <text evidence="2">Belongs to the DNA polymerase delta/II small subunit family.</text>
</comment>
<dbReference type="Proteomes" id="UP000054097">
    <property type="component" value="Unassembled WGS sequence"/>
</dbReference>
<dbReference type="FunFam" id="2.40.50.430:FF:000002">
    <property type="entry name" value="DNA polymerase delta subunit"/>
    <property type="match status" value="1"/>
</dbReference>
<dbReference type="GO" id="GO:0006273">
    <property type="term" value="P:lagging strand elongation"/>
    <property type="evidence" value="ECO:0007669"/>
    <property type="project" value="UniProtKB-ARBA"/>
</dbReference>
<evidence type="ECO:0000256" key="8">
    <source>
        <dbReference type="ARBA" id="ARBA00023242"/>
    </source>
</evidence>
<keyword evidence="13" id="KW-1185">Reference proteome</keyword>
<dbReference type="STRING" id="933852.A0A0C3B846"/>
<dbReference type="GO" id="GO:0006281">
    <property type="term" value="P:DNA repair"/>
    <property type="evidence" value="ECO:0007669"/>
    <property type="project" value="UniProtKB-ARBA"/>
</dbReference>
<dbReference type="InterPro" id="IPR040663">
    <property type="entry name" value="DNA_pol_D_N"/>
</dbReference>
<protein>
    <recommendedName>
        <fullName evidence="3">DNA-directed DNA polymerase</fullName>
        <ecNumber evidence="3">2.7.7.7</ecNumber>
    </recommendedName>
</protein>
<dbReference type="Pfam" id="PF04042">
    <property type="entry name" value="DNA_pol_E_B"/>
    <property type="match status" value="1"/>
</dbReference>
<accession>A0A0C3B846</accession>
<evidence type="ECO:0000313" key="12">
    <source>
        <dbReference type="EMBL" id="KIM27586.1"/>
    </source>
</evidence>
<evidence type="ECO:0000256" key="1">
    <source>
        <dbReference type="ARBA" id="ARBA00004123"/>
    </source>
</evidence>
<evidence type="ECO:0000256" key="6">
    <source>
        <dbReference type="ARBA" id="ARBA00022705"/>
    </source>
</evidence>
<feature type="domain" description="DNA polymerase alpha/delta/epsilon subunit B" evidence="10">
    <location>
        <begin position="202"/>
        <end position="435"/>
    </location>
</feature>
<dbReference type="Gene3D" id="2.40.50.430">
    <property type="match status" value="1"/>
</dbReference>
<evidence type="ECO:0000259" key="11">
    <source>
        <dbReference type="Pfam" id="PF18018"/>
    </source>
</evidence>
<reference evidence="13" key="2">
    <citation type="submission" date="2015-01" db="EMBL/GenBank/DDBJ databases">
        <title>Evolutionary Origins and Diversification of the Mycorrhizal Mutualists.</title>
        <authorList>
            <consortium name="DOE Joint Genome Institute"/>
            <consortium name="Mycorrhizal Genomics Consortium"/>
            <person name="Kohler A."/>
            <person name="Kuo A."/>
            <person name="Nagy L.G."/>
            <person name="Floudas D."/>
            <person name="Copeland A."/>
            <person name="Barry K.W."/>
            <person name="Cichocki N."/>
            <person name="Veneault-Fourrey C."/>
            <person name="LaButti K."/>
            <person name="Lindquist E.A."/>
            <person name="Lipzen A."/>
            <person name="Lundell T."/>
            <person name="Morin E."/>
            <person name="Murat C."/>
            <person name="Riley R."/>
            <person name="Ohm R."/>
            <person name="Sun H."/>
            <person name="Tunlid A."/>
            <person name="Henrissat B."/>
            <person name="Grigoriev I.V."/>
            <person name="Hibbett D.S."/>
            <person name="Martin F."/>
        </authorList>
    </citation>
    <scope>NUCLEOTIDE SEQUENCE [LARGE SCALE GENOMIC DNA]</scope>
    <source>
        <strain evidence="13">MAFF 305830</strain>
    </source>
</reference>
<dbReference type="Pfam" id="PF18018">
    <property type="entry name" value="DNA_pol_D_N"/>
    <property type="match status" value="1"/>
</dbReference>